<evidence type="ECO:0000256" key="4">
    <source>
        <dbReference type="ARBA" id="ARBA00022670"/>
    </source>
</evidence>
<dbReference type="GO" id="GO:0004190">
    <property type="term" value="F:aspartic-type endopeptidase activity"/>
    <property type="evidence" value="ECO:0007669"/>
    <property type="project" value="UniProtKB-KW"/>
</dbReference>
<dbReference type="AlphaFoldDB" id="A0A8H3WVD9"/>
<feature type="domain" description="NTF2" evidence="11">
    <location>
        <begin position="461"/>
        <end position="489"/>
    </location>
</feature>
<evidence type="ECO:0000259" key="11">
    <source>
        <dbReference type="PROSITE" id="PS50177"/>
    </source>
</evidence>
<comment type="caution">
    <text evidence="13">The sequence shown here is derived from an EMBL/GenBank/DDBJ whole genome shotgun (WGS) entry which is preliminary data.</text>
</comment>
<evidence type="ECO:0000259" key="12">
    <source>
        <dbReference type="PROSITE" id="PS51767"/>
    </source>
</evidence>
<reference evidence="13 14" key="1">
    <citation type="journal article" date="2019" name="Environ. Microbiol.">
        <title>At the nexus of three kingdoms: the genome of the mycorrhizal fungus Gigaspora margarita provides insights into plant, endobacterial and fungal interactions.</title>
        <authorList>
            <person name="Venice F."/>
            <person name="Ghignone S."/>
            <person name="Salvioli di Fossalunga A."/>
            <person name="Amselem J."/>
            <person name="Novero M."/>
            <person name="Xianan X."/>
            <person name="Sedzielewska Toro K."/>
            <person name="Morin E."/>
            <person name="Lipzen A."/>
            <person name="Grigoriev I.V."/>
            <person name="Henrissat B."/>
            <person name="Martin F.M."/>
            <person name="Bonfante P."/>
        </authorList>
    </citation>
    <scope>NUCLEOTIDE SEQUENCE [LARGE SCALE GENOMIC DNA]</scope>
    <source>
        <strain evidence="13 14">BEG34</strain>
    </source>
</reference>
<keyword evidence="4" id="KW-0645">Protease</keyword>
<keyword evidence="14" id="KW-1185">Reference proteome</keyword>
<sequence>MKLIPIFYIFLLTFSYRSFSQSTSTVTNDVSTTVNTNNAPTTVNTNEPTTVNTNVPTAVSTNGPASANNVNTNNTSQTSSNVNNVADGLLRVKLSFRQINTALCYALALNKYTAILVKLGLETVDNVVSTVDNTVGAVGSTVNSLGSTLGLSKRASNQYLGAIDYGNDVEWISQISMGTPPQSFLVVLDTASSDLWIPCIDCSDCSNKRLFDYTKSSTIQYDNSDFSITYADGSSSNGWEELDTLQVGNMKIPSQQFAIIYDMSPAFQNDVIDGVMGCGYDSLSVYPGTKTPFTNMYNQGLIPHKIFSVQLRPARNQSNYGGIFVFGGIDKNLYTGSITYAPVTYKYFWQIGIDDIEYNGRVIATYSRQKQQCIIDTATALMIVGSNEAKTLHSNMRGKYDSSSQTWQVPCNLNSNNRVSIKVNGVSLPINYQDIVREPISSGSSWCYSGIAATNGSVWILGGTFLKSYYAIFDQEKNQVGFATPVYSY</sequence>
<dbReference type="Pfam" id="PF00026">
    <property type="entry name" value="Asp"/>
    <property type="match status" value="1"/>
</dbReference>
<dbReference type="EMBL" id="WTPW01003042">
    <property type="protein sequence ID" value="KAF0356323.1"/>
    <property type="molecule type" value="Genomic_DNA"/>
</dbReference>
<feature type="active site" evidence="8">
    <location>
        <position position="189"/>
    </location>
</feature>
<comment type="similarity">
    <text evidence="2">Belongs to the peptidase A1 family.</text>
</comment>
<dbReference type="Proteomes" id="UP000439903">
    <property type="component" value="Unassembled WGS sequence"/>
</dbReference>
<dbReference type="CDD" id="cd05471">
    <property type="entry name" value="pepsin_like"/>
    <property type="match status" value="1"/>
</dbReference>
<feature type="signal peptide" evidence="10">
    <location>
        <begin position="1"/>
        <end position="20"/>
    </location>
</feature>
<dbReference type="SUPFAM" id="SSF50630">
    <property type="entry name" value="Acid proteases"/>
    <property type="match status" value="1"/>
</dbReference>
<feature type="region of interest" description="Disordered" evidence="9">
    <location>
        <begin position="61"/>
        <end position="80"/>
    </location>
</feature>
<evidence type="ECO:0000256" key="10">
    <source>
        <dbReference type="SAM" id="SignalP"/>
    </source>
</evidence>
<keyword evidence="6" id="KW-0064">Aspartyl protease</keyword>
<feature type="domain" description="Peptidase A1" evidence="12">
    <location>
        <begin position="171"/>
        <end position="483"/>
    </location>
</feature>
<dbReference type="InterPro" id="IPR021109">
    <property type="entry name" value="Peptidase_aspartic_dom_sf"/>
</dbReference>
<evidence type="ECO:0000256" key="5">
    <source>
        <dbReference type="ARBA" id="ARBA00022729"/>
    </source>
</evidence>
<dbReference type="EC" id="3.4.23.21" evidence="3"/>
<protein>
    <recommendedName>
        <fullName evidence="3">rhizopuspepsin</fullName>
        <ecNumber evidence="3">3.4.23.21</ecNumber>
    </recommendedName>
</protein>
<dbReference type="InterPro" id="IPR001461">
    <property type="entry name" value="Aspartic_peptidase_A1"/>
</dbReference>
<evidence type="ECO:0000256" key="6">
    <source>
        <dbReference type="ARBA" id="ARBA00022750"/>
    </source>
</evidence>
<dbReference type="OrthoDB" id="15189at2759"/>
<evidence type="ECO:0000256" key="2">
    <source>
        <dbReference type="ARBA" id="ARBA00007447"/>
    </source>
</evidence>
<dbReference type="PANTHER" id="PTHR47966:SF51">
    <property type="entry name" value="BETA-SITE APP-CLEAVING ENZYME, ISOFORM A-RELATED"/>
    <property type="match status" value="1"/>
</dbReference>
<evidence type="ECO:0000256" key="1">
    <source>
        <dbReference type="ARBA" id="ARBA00001130"/>
    </source>
</evidence>
<keyword evidence="7" id="KW-0378">Hydrolase</keyword>
<comment type="catalytic activity">
    <reaction evidence="1">
        <text>Hydrolysis of proteins with broad specificity similar to that of pepsin A, preferring hydrophobic residues at P1 and P1'. Clots milk and activates trypsinogen. Does not cleave 4-Gln-|-His-5, but does cleave 10-His-|-Leu-11 and 12-Val-|-Glu-13 in B chain of insulin.</text>
        <dbReference type="EC" id="3.4.23.21"/>
    </reaction>
</comment>
<dbReference type="PROSITE" id="PS51767">
    <property type="entry name" value="PEPTIDASE_A1"/>
    <property type="match status" value="1"/>
</dbReference>
<dbReference type="FunFam" id="2.40.70.10:FF:000115">
    <property type="entry name" value="Lysosomal aspartic protease"/>
    <property type="match status" value="1"/>
</dbReference>
<dbReference type="InterPro" id="IPR018222">
    <property type="entry name" value="Nuclear_transport_factor_2_euk"/>
</dbReference>
<dbReference type="PROSITE" id="PS50177">
    <property type="entry name" value="NTF2_DOMAIN"/>
    <property type="match status" value="1"/>
</dbReference>
<dbReference type="PANTHER" id="PTHR47966">
    <property type="entry name" value="BETA-SITE APP-CLEAVING ENZYME, ISOFORM A-RELATED"/>
    <property type="match status" value="1"/>
</dbReference>
<accession>A0A8H3WVD9</accession>
<evidence type="ECO:0000256" key="9">
    <source>
        <dbReference type="SAM" id="MobiDB-lite"/>
    </source>
</evidence>
<gene>
    <name evidence="13" type="ORF">F8M41_014809</name>
</gene>
<evidence type="ECO:0000256" key="3">
    <source>
        <dbReference type="ARBA" id="ARBA00013205"/>
    </source>
</evidence>
<organism evidence="13 14">
    <name type="scientific">Gigaspora margarita</name>
    <dbReference type="NCBI Taxonomy" id="4874"/>
    <lineage>
        <taxon>Eukaryota</taxon>
        <taxon>Fungi</taxon>
        <taxon>Fungi incertae sedis</taxon>
        <taxon>Mucoromycota</taxon>
        <taxon>Glomeromycotina</taxon>
        <taxon>Glomeromycetes</taxon>
        <taxon>Diversisporales</taxon>
        <taxon>Gigasporaceae</taxon>
        <taxon>Gigaspora</taxon>
    </lineage>
</organism>
<evidence type="ECO:0000256" key="7">
    <source>
        <dbReference type="ARBA" id="ARBA00022801"/>
    </source>
</evidence>
<evidence type="ECO:0000313" key="13">
    <source>
        <dbReference type="EMBL" id="KAF0356323.1"/>
    </source>
</evidence>
<keyword evidence="5 10" id="KW-0732">Signal</keyword>
<proteinExistence type="inferred from homology"/>
<dbReference type="InterPro" id="IPR034164">
    <property type="entry name" value="Pepsin-like_dom"/>
</dbReference>
<evidence type="ECO:0000256" key="8">
    <source>
        <dbReference type="PIRSR" id="PIRSR601461-1"/>
    </source>
</evidence>
<evidence type="ECO:0000313" key="14">
    <source>
        <dbReference type="Proteomes" id="UP000439903"/>
    </source>
</evidence>
<feature type="active site" evidence="8">
    <location>
        <position position="376"/>
    </location>
</feature>
<feature type="chain" id="PRO_5034462507" description="rhizopuspepsin" evidence="10">
    <location>
        <begin position="21"/>
        <end position="489"/>
    </location>
</feature>
<name>A0A8H3WVD9_GIGMA</name>
<dbReference type="InterPro" id="IPR033121">
    <property type="entry name" value="PEPTIDASE_A1"/>
</dbReference>
<dbReference type="Gene3D" id="2.40.70.10">
    <property type="entry name" value="Acid Proteases"/>
    <property type="match status" value="2"/>
</dbReference>
<dbReference type="GO" id="GO:0006508">
    <property type="term" value="P:proteolysis"/>
    <property type="evidence" value="ECO:0007669"/>
    <property type="project" value="UniProtKB-KW"/>
</dbReference>
<dbReference type="PRINTS" id="PR00792">
    <property type="entry name" value="PEPSIN"/>
</dbReference>